<dbReference type="AlphaFoldDB" id="A0A7H1NNP6"/>
<protein>
    <recommendedName>
        <fullName evidence="3">IS6 family transposase</fullName>
    </recommendedName>
</protein>
<dbReference type="EMBL" id="CP060244">
    <property type="protein sequence ID" value="QNT77406.1"/>
    <property type="molecule type" value="Genomic_DNA"/>
</dbReference>
<dbReference type="InterPro" id="IPR052183">
    <property type="entry name" value="IS_Transposase"/>
</dbReference>
<reference evidence="1 2" key="1">
    <citation type="submission" date="2020-08" db="EMBL/GenBank/DDBJ databases">
        <title>Complete genome sequence of Entomobacter blattae G55GP.</title>
        <authorList>
            <person name="Poehlein A."/>
            <person name="Guzman J."/>
            <person name="Daniel R."/>
            <person name="Vilcinskas A."/>
        </authorList>
    </citation>
    <scope>NUCLEOTIDE SEQUENCE [LARGE SCALE GENOMIC DNA]</scope>
    <source>
        <strain evidence="1 2">G55GP</strain>
    </source>
</reference>
<evidence type="ECO:0000313" key="2">
    <source>
        <dbReference type="Proteomes" id="UP000516349"/>
    </source>
</evidence>
<dbReference type="PANTHER" id="PTHR35528:SF3">
    <property type="entry name" value="BLL1675 PROTEIN"/>
    <property type="match status" value="1"/>
</dbReference>
<gene>
    <name evidence="1" type="ORF">JGUZn3_01400</name>
</gene>
<dbReference type="PANTHER" id="PTHR35528">
    <property type="entry name" value="BLL1675 PROTEIN"/>
    <property type="match status" value="1"/>
</dbReference>
<evidence type="ECO:0008006" key="3">
    <source>
        <dbReference type="Google" id="ProtNLM"/>
    </source>
</evidence>
<sequence length="72" mass="8578">MRAGIIRLAVMYYIRYPLSYHQVEDLLWEQGSDVCHETVRYWVGVFGKKLAHSIRRKRQEDSHQISIEVDVT</sequence>
<evidence type="ECO:0000313" key="1">
    <source>
        <dbReference type="EMBL" id="QNT77406.1"/>
    </source>
</evidence>
<proteinExistence type="predicted"/>
<name>A0A7H1NNP6_9PROT</name>
<dbReference type="KEGG" id="ebla:JGUZn3_01400"/>
<keyword evidence="2" id="KW-1185">Reference proteome</keyword>
<accession>A0A7H1NNP6</accession>
<organism evidence="1 2">
    <name type="scientific">Entomobacter blattae</name>
    <dbReference type="NCBI Taxonomy" id="2762277"/>
    <lineage>
        <taxon>Bacteria</taxon>
        <taxon>Pseudomonadati</taxon>
        <taxon>Pseudomonadota</taxon>
        <taxon>Alphaproteobacteria</taxon>
        <taxon>Acetobacterales</taxon>
        <taxon>Acetobacteraceae</taxon>
        <taxon>Entomobacter</taxon>
    </lineage>
</organism>
<dbReference type="Proteomes" id="UP000516349">
    <property type="component" value="Chromosome"/>
</dbReference>